<organism evidence="2 3">
    <name type="scientific">Westerdykella ornata</name>
    <dbReference type="NCBI Taxonomy" id="318751"/>
    <lineage>
        <taxon>Eukaryota</taxon>
        <taxon>Fungi</taxon>
        <taxon>Dikarya</taxon>
        <taxon>Ascomycota</taxon>
        <taxon>Pezizomycotina</taxon>
        <taxon>Dothideomycetes</taxon>
        <taxon>Pleosporomycetidae</taxon>
        <taxon>Pleosporales</taxon>
        <taxon>Sporormiaceae</taxon>
        <taxon>Westerdykella</taxon>
    </lineage>
</organism>
<dbReference type="EMBL" id="ML986499">
    <property type="protein sequence ID" value="KAF2275095.1"/>
    <property type="molecule type" value="Genomic_DNA"/>
</dbReference>
<dbReference type="RefSeq" id="XP_033652634.1">
    <property type="nucleotide sequence ID" value="XM_033803176.1"/>
</dbReference>
<evidence type="ECO:0000313" key="3">
    <source>
        <dbReference type="Proteomes" id="UP000800097"/>
    </source>
</evidence>
<evidence type="ECO:0000313" key="2">
    <source>
        <dbReference type="EMBL" id="KAF2275095.1"/>
    </source>
</evidence>
<feature type="region of interest" description="Disordered" evidence="1">
    <location>
        <begin position="82"/>
        <end position="110"/>
    </location>
</feature>
<feature type="region of interest" description="Disordered" evidence="1">
    <location>
        <begin position="155"/>
        <end position="178"/>
    </location>
</feature>
<dbReference type="AlphaFoldDB" id="A0A6A6JFP8"/>
<evidence type="ECO:0000256" key="1">
    <source>
        <dbReference type="SAM" id="MobiDB-lite"/>
    </source>
</evidence>
<feature type="compositionally biased region" description="Basic and acidic residues" evidence="1">
    <location>
        <begin position="86"/>
        <end position="104"/>
    </location>
</feature>
<dbReference type="GeneID" id="54556351"/>
<dbReference type="Proteomes" id="UP000800097">
    <property type="component" value="Unassembled WGS sequence"/>
</dbReference>
<accession>A0A6A6JFP8</accession>
<protein>
    <submittedName>
        <fullName evidence="2">Uncharacterized protein</fullName>
    </submittedName>
</protein>
<gene>
    <name evidence="2" type="ORF">EI97DRAFT_87976</name>
</gene>
<keyword evidence="3" id="KW-1185">Reference proteome</keyword>
<reference evidence="2" key="1">
    <citation type="journal article" date="2020" name="Stud. Mycol.">
        <title>101 Dothideomycetes genomes: a test case for predicting lifestyles and emergence of pathogens.</title>
        <authorList>
            <person name="Haridas S."/>
            <person name="Albert R."/>
            <person name="Binder M."/>
            <person name="Bloem J."/>
            <person name="Labutti K."/>
            <person name="Salamov A."/>
            <person name="Andreopoulos B."/>
            <person name="Baker S."/>
            <person name="Barry K."/>
            <person name="Bills G."/>
            <person name="Bluhm B."/>
            <person name="Cannon C."/>
            <person name="Castanera R."/>
            <person name="Culley D."/>
            <person name="Daum C."/>
            <person name="Ezra D."/>
            <person name="Gonzalez J."/>
            <person name="Henrissat B."/>
            <person name="Kuo A."/>
            <person name="Liang C."/>
            <person name="Lipzen A."/>
            <person name="Lutzoni F."/>
            <person name="Magnuson J."/>
            <person name="Mondo S."/>
            <person name="Nolan M."/>
            <person name="Ohm R."/>
            <person name="Pangilinan J."/>
            <person name="Park H.-J."/>
            <person name="Ramirez L."/>
            <person name="Alfaro M."/>
            <person name="Sun H."/>
            <person name="Tritt A."/>
            <person name="Yoshinaga Y."/>
            <person name="Zwiers L.-H."/>
            <person name="Turgeon B."/>
            <person name="Goodwin S."/>
            <person name="Spatafora J."/>
            <person name="Crous P."/>
            <person name="Grigoriev I."/>
        </authorList>
    </citation>
    <scope>NUCLEOTIDE SEQUENCE</scope>
    <source>
        <strain evidence="2">CBS 379.55</strain>
    </source>
</reference>
<name>A0A6A6JFP8_WESOR</name>
<proteinExistence type="predicted"/>
<sequence length="178" mass="19397">MSCRLSCRAVGVWKSGSSVSSTKERAFAPTSPEVLCAVAASNAYMSQCDQGFPSVGIAAMSDRPWSCERELYAWCLRSTPAPARRRGSDQLSRRLEERGNERQRKGSLRGSCPISGILLAAESTARGAERGGDNERRARCLGGCSVWSMIGEETHTALGPRRGRGRRDQRGSGHRKSY</sequence>